<proteinExistence type="predicted"/>
<dbReference type="eggNOG" id="ENOG502R1YH">
    <property type="taxonomic scope" value="Eukaryota"/>
</dbReference>
<reference evidence="3" key="1">
    <citation type="journal article" date="2014" name="Nat. Genet.">
        <title>A reference genome for common bean and genome-wide analysis of dual domestications.</title>
        <authorList>
            <person name="Schmutz J."/>
            <person name="McClean P.E."/>
            <person name="Mamidi S."/>
            <person name="Wu G.A."/>
            <person name="Cannon S.B."/>
            <person name="Grimwood J."/>
            <person name="Jenkins J."/>
            <person name="Shu S."/>
            <person name="Song Q."/>
            <person name="Chavarro C."/>
            <person name="Torres-Torres M."/>
            <person name="Geffroy V."/>
            <person name="Moghaddam S.M."/>
            <person name="Gao D."/>
            <person name="Abernathy B."/>
            <person name="Barry K."/>
            <person name="Blair M."/>
            <person name="Brick M.A."/>
            <person name="Chovatia M."/>
            <person name="Gepts P."/>
            <person name="Goodstein D.M."/>
            <person name="Gonzales M."/>
            <person name="Hellsten U."/>
            <person name="Hyten D.L."/>
            <person name="Jia G."/>
            <person name="Kelly J.D."/>
            <person name="Kudrna D."/>
            <person name="Lee R."/>
            <person name="Richard M.M."/>
            <person name="Miklas P.N."/>
            <person name="Osorno J.M."/>
            <person name="Rodrigues J."/>
            <person name="Thareau V."/>
            <person name="Urrea C.A."/>
            <person name="Wang M."/>
            <person name="Yu Y."/>
            <person name="Zhang M."/>
            <person name="Wing R.A."/>
            <person name="Cregan P.B."/>
            <person name="Rokhsar D.S."/>
            <person name="Jackson S.A."/>
        </authorList>
    </citation>
    <scope>NUCLEOTIDE SEQUENCE [LARGE SCALE GENOMIC DNA]</scope>
    <source>
        <strain evidence="3">cv. G19833</strain>
    </source>
</reference>
<sequence length="167" mass="19095">MKAGNQGGNFENAPEETTAAKIEVVDEDMVKVIQMCSKLEELLLEKKYFSYGDSPQLHTEKVEKLKVLSESLANSTTKAETRISENRSQKEEALHFRVTKSDEVSLVEKELSIEIEELERQKNELEDKLKKVNTLLTSARIRLHNAKEEKEQFDEASNEIIALLKTK</sequence>
<dbReference type="AlphaFoldDB" id="V7BHX6"/>
<organism evidence="2 3">
    <name type="scientific">Phaseolus vulgaris</name>
    <name type="common">Kidney bean</name>
    <name type="synonym">French bean</name>
    <dbReference type="NCBI Taxonomy" id="3885"/>
    <lineage>
        <taxon>Eukaryota</taxon>
        <taxon>Viridiplantae</taxon>
        <taxon>Streptophyta</taxon>
        <taxon>Embryophyta</taxon>
        <taxon>Tracheophyta</taxon>
        <taxon>Spermatophyta</taxon>
        <taxon>Magnoliopsida</taxon>
        <taxon>eudicotyledons</taxon>
        <taxon>Gunneridae</taxon>
        <taxon>Pentapetalae</taxon>
        <taxon>rosids</taxon>
        <taxon>fabids</taxon>
        <taxon>Fabales</taxon>
        <taxon>Fabaceae</taxon>
        <taxon>Papilionoideae</taxon>
        <taxon>50 kb inversion clade</taxon>
        <taxon>NPAAA clade</taxon>
        <taxon>indigoferoid/millettioid clade</taxon>
        <taxon>Phaseoleae</taxon>
        <taxon>Phaseolus</taxon>
    </lineage>
</organism>
<dbReference type="EMBL" id="CM002294">
    <property type="protein sequence ID" value="ESW16483.1"/>
    <property type="molecule type" value="Genomic_DNA"/>
</dbReference>
<feature type="coiled-coil region" evidence="1">
    <location>
        <begin position="101"/>
        <end position="166"/>
    </location>
</feature>
<dbReference type="Gramene" id="ESW16483">
    <property type="protein sequence ID" value="ESW16483"/>
    <property type="gene ID" value="PHAVU_007G160400g"/>
</dbReference>
<dbReference type="PANTHER" id="PTHR34121:SF5">
    <property type="entry name" value="CENTROSOMAL PROTEIN OF 135 KDA-LIKE PROTEIN"/>
    <property type="match status" value="1"/>
</dbReference>
<dbReference type="PANTHER" id="PTHR34121">
    <property type="entry name" value="MYOSIN-11"/>
    <property type="match status" value="1"/>
</dbReference>
<dbReference type="STRING" id="3885.V7BHX6"/>
<evidence type="ECO:0000313" key="2">
    <source>
        <dbReference type="EMBL" id="ESW16483.1"/>
    </source>
</evidence>
<evidence type="ECO:0000256" key="1">
    <source>
        <dbReference type="SAM" id="Coils"/>
    </source>
</evidence>
<accession>V7BHX6</accession>
<gene>
    <name evidence="2" type="ORF">PHAVU_007G160400g</name>
</gene>
<dbReference type="SMR" id="V7BHX6"/>
<keyword evidence="1" id="KW-0175">Coiled coil</keyword>
<protein>
    <submittedName>
        <fullName evidence="2">Uncharacterized protein</fullName>
    </submittedName>
</protein>
<name>V7BHX6_PHAVU</name>
<dbReference type="Proteomes" id="UP000000226">
    <property type="component" value="Chromosome 7"/>
</dbReference>
<dbReference type="OrthoDB" id="2019255at2759"/>
<keyword evidence="3" id="KW-1185">Reference proteome</keyword>
<evidence type="ECO:0000313" key="3">
    <source>
        <dbReference type="Proteomes" id="UP000000226"/>
    </source>
</evidence>